<dbReference type="STRING" id="28743.ENSCVAP00000024293"/>
<organism evidence="4 5">
    <name type="scientific">Cyprinodon variegatus</name>
    <name type="common">Sheepshead minnow</name>
    <dbReference type="NCBI Taxonomy" id="28743"/>
    <lineage>
        <taxon>Eukaryota</taxon>
        <taxon>Metazoa</taxon>
        <taxon>Chordata</taxon>
        <taxon>Craniata</taxon>
        <taxon>Vertebrata</taxon>
        <taxon>Euteleostomi</taxon>
        <taxon>Actinopterygii</taxon>
        <taxon>Neopterygii</taxon>
        <taxon>Teleostei</taxon>
        <taxon>Neoteleostei</taxon>
        <taxon>Acanthomorphata</taxon>
        <taxon>Ovalentaria</taxon>
        <taxon>Atherinomorphae</taxon>
        <taxon>Cyprinodontiformes</taxon>
        <taxon>Cyprinodontidae</taxon>
        <taxon>Cyprinodon</taxon>
    </lineage>
</organism>
<keyword evidence="1" id="KW-0325">Glycoprotein</keyword>
<name>A0A3Q2DWP2_CYPVA</name>
<dbReference type="InterPro" id="IPR007110">
    <property type="entry name" value="Ig-like_dom"/>
</dbReference>
<feature type="transmembrane region" description="Helical" evidence="2">
    <location>
        <begin position="12"/>
        <end position="33"/>
    </location>
</feature>
<keyword evidence="2" id="KW-0472">Membrane</keyword>
<evidence type="ECO:0000313" key="4">
    <source>
        <dbReference type="Ensembl" id="ENSCVAP00000024293.1"/>
    </source>
</evidence>
<dbReference type="AlphaFoldDB" id="A0A3Q2DWP2"/>
<evidence type="ECO:0000259" key="3">
    <source>
        <dbReference type="PROSITE" id="PS50835"/>
    </source>
</evidence>
<reference evidence="4" key="1">
    <citation type="submission" date="2025-08" db="UniProtKB">
        <authorList>
            <consortium name="Ensembl"/>
        </authorList>
    </citation>
    <scope>IDENTIFICATION</scope>
</reference>
<dbReference type="OMA" id="TLEWIFR"/>
<dbReference type="GeneTree" id="ENSGT01120000271828"/>
<dbReference type="PANTHER" id="PTHR16675">
    <property type="entry name" value="MHC CLASS I-RELATED"/>
    <property type="match status" value="1"/>
</dbReference>
<proteinExistence type="predicted"/>
<dbReference type="Gene3D" id="3.30.500.10">
    <property type="entry name" value="MHC class I-like antigen recognition-like"/>
    <property type="match status" value="1"/>
</dbReference>
<dbReference type="SUPFAM" id="SSF54452">
    <property type="entry name" value="MHC antigen-recognition domain"/>
    <property type="match status" value="1"/>
</dbReference>
<dbReference type="InterPro" id="IPR013783">
    <property type="entry name" value="Ig-like_fold"/>
</dbReference>
<dbReference type="SMART" id="SM00407">
    <property type="entry name" value="IGc1"/>
    <property type="match status" value="1"/>
</dbReference>
<dbReference type="PROSITE" id="PS50835">
    <property type="entry name" value="IG_LIKE"/>
    <property type="match status" value="1"/>
</dbReference>
<feature type="domain" description="Ig-like" evidence="3">
    <location>
        <begin position="124"/>
        <end position="202"/>
    </location>
</feature>
<dbReference type="Ensembl" id="ENSCVAT00000004556.1">
    <property type="protein sequence ID" value="ENSCVAP00000024293.1"/>
    <property type="gene ID" value="ENSCVAG00000008282.1"/>
</dbReference>
<dbReference type="InterPro" id="IPR003597">
    <property type="entry name" value="Ig_C1-set"/>
</dbReference>
<dbReference type="Pfam" id="PF00129">
    <property type="entry name" value="MHC_I"/>
    <property type="match status" value="1"/>
</dbReference>
<accession>A0A3Q2DWP2</accession>
<dbReference type="InterPro" id="IPR036179">
    <property type="entry name" value="Ig-like_dom_sf"/>
</dbReference>
<dbReference type="GO" id="GO:0006955">
    <property type="term" value="P:immune response"/>
    <property type="evidence" value="ECO:0007669"/>
    <property type="project" value="TreeGrafter"/>
</dbReference>
<dbReference type="InterPro" id="IPR037055">
    <property type="entry name" value="MHC_I-like_Ag-recog_sf"/>
</dbReference>
<protein>
    <recommendedName>
        <fullName evidence="3">Ig-like domain-containing protein</fullName>
    </recommendedName>
</protein>
<dbReference type="Gene3D" id="2.60.40.10">
    <property type="entry name" value="Immunoglobulins"/>
    <property type="match status" value="1"/>
</dbReference>
<dbReference type="GO" id="GO:0005615">
    <property type="term" value="C:extracellular space"/>
    <property type="evidence" value="ECO:0007669"/>
    <property type="project" value="TreeGrafter"/>
</dbReference>
<sequence length="245" mass="28496">YSLLKSCMHRNLIIILLLNFIINSLLCNVKYVLHFSENEIIQLIVGCELDEETNTSVGYALYGNNGEDYIEIDLKRDTWIATNPKAAAITKKWNENKSRNVFWKTMLQEDCPNFLKLFWRYGQPYITRKVFLLQKNSSSPVTCLSTGFFPENSNMFWRKDGEEIHEGVKHGDILPNGDGSFQMSVDLQVLSIPHEDWERYECVFKLSGVQNYVVTKLVKETIRSNVIEDEGMKTFDLLHYYALKL</sequence>
<dbReference type="InterPro" id="IPR011162">
    <property type="entry name" value="MHC_I/II-like_Ag-recog"/>
</dbReference>
<dbReference type="InterPro" id="IPR050208">
    <property type="entry name" value="MHC_class-I_related"/>
</dbReference>
<dbReference type="SUPFAM" id="SSF48726">
    <property type="entry name" value="Immunoglobulin"/>
    <property type="match status" value="1"/>
</dbReference>
<evidence type="ECO:0000256" key="2">
    <source>
        <dbReference type="SAM" id="Phobius"/>
    </source>
</evidence>
<reference evidence="4" key="2">
    <citation type="submission" date="2025-09" db="UniProtKB">
        <authorList>
            <consortium name="Ensembl"/>
        </authorList>
    </citation>
    <scope>IDENTIFICATION</scope>
</reference>
<dbReference type="PANTHER" id="PTHR16675:SF237">
    <property type="entry name" value="MHC CLASS I ANTIGEN TRANSCRIPT VARIANT 1-RELATED"/>
    <property type="match status" value="1"/>
</dbReference>
<evidence type="ECO:0000256" key="1">
    <source>
        <dbReference type="ARBA" id="ARBA00023180"/>
    </source>
</evidence>
<evidence type="ECO:0000313" key="5">
    <source>
        <dbReference type="Proteomes" id="UP000265020"/>
    </source>
</evidence>
<keyword evidence="2" id="KW-0812">Transmembrane</keyword>
<dbReference type="Pfam" id="PF07654">
    <property type="entry name" value="C1-set"/>
    <property type="match status" value="1"/>
</dbReference>
<dbReference type="Proteomes" id="UP000265020">
    <property type="component" value="Unassembled WGS sequence"/>
</dbReference>
<keyword evidence="2" id="KW-1133">Transmembrane helix</keyword>
<keyword evidence="5" id="KW-1185">Reference proteome</keyword>
<dbReference type="InterPro" id="IPR011161">
    <property type="entry name" value="MHC_I-like_Ag-recog"/>
</dbReference>
<dbReference type="GO" id="GO:0009897">
    <property type="term" value="C:external side of plasma membrane"/>
    <property type="evidence" value="ECO:0007669"/>
    <property type="project" value="TreeGrafter"/>
</dbReference>